<dbReference type="Pfam" id="PF00531">
    <property type="entry name" value="Death"/>
    <property type="match status" value="1"/>
</dbReference>
<dbReference type="GO" id="GO:0043123">
    <property type="term" value="P:positive regulation of canonical NF-kappaB signal transduction"/>
    <property type="evidence" value="ECO:0007669"/>
    <property type="project" value="InterPro"/>
</dbReference>
<dbReference type="Pfam" id="PF13676">
    <property type="entry name" value="TIR_2"/>
    <property type="match status" value="1"/>
</dbReference>
<keyword evidence="3" id="KW-0399">Innate immunity</keyword>
<dbReference type="InterPro" id="IPR034249">
    <property type="entry name" value="MyD88_Death"/>
</dbReference>
<evidence type="ECO:0000256" key="3">
    <source>
        <dbReference type="ARBA" id="ARBA00022588"/>
    </source>
</evidence>
<keyword evidence="4" id="KW-0391">Immunity</keyword>
<keyword evidence="5" id="KW-0395">Inflammatory response</keyword>
<dbReference type="SUPFAM" id="SSF52200">
    <property type="entry name" value="Toll/Interleukin receptor TIR domain"/>
    <property type="match status" value="1"/>
</dbReference>
<sequence>MAILPDIVSEKMTLSKEGYKLPISILNMTARKKLADMLNPERELDDTLELIPDYTGLAELLNFRYEEIRKFENSDNPTRALLEEWEKHQDKNPCIGQLWAHLEKLQRHDVMEDSLKYINSDIETELRRHEKPLPGCSKLAEKNVLIDDQLVLTHADIIHKKPQYYDVFVCWNSESDTDAAFVNMMAKKLEEKKCRLCIPSRDDLPGQAMFHAYATLIKIRCRLMIIVLSDEYLKSESCDFMTKFAHSLSPATKQKRLVPVLVSKMEIPNLLRHVTLCDFTKEDMMDWNWCRLIKAVKDVSPYWDETDDKKASGSNNSVNAPKKEKKARHFLTRLFGRKSKNNSQVTENVQNPL</sequence>
<dbReference type="SMART" id="SM00255">
    <property type="entry name" value="TIR"/>
    <property type="match status" value="1"/>
</dbReference>
<dbReference type="InterPro" id="IPR035897">
    <property type="entry name" value="Toll_tir_struct_dom_sf"/>
</dbReference>
<feature type="domain" description="TIR" evidence="8">
    <location>
        <begin position="163"/>
        <end position="296"/>
    </location>
</feature>
<dbReference type="Gene3D" id="3.40.50.10140">
    <property type="entry name" value="Toll/interleukin-1 receptor homology (TIR) domain"/>
    <property type="match status" value="1"/>
</dbReference>
<evidence type="ECO:0000256" key="1">
    <source>
        <dbReference type="ARBA" id="ARBA00004496"/>
    </source>
</evidence>
<evidence type="ECO:0000259" key="8">
    <source>
        <dbReference type="PROSITE" id="PS50104"/>
    </source>
</evidence>
<feature type="region of interest" description="Disordered" evidence="6">
    <location>
        <begin position="305"/>
        <end position="326"/>
    </location>
</feature>
<dbReference type="SUPFAM" id="SSF47986">
    <property type="entry name" value="DEATH domain"/>
    <property type="match status" value="1"/>
</dbReference>
<evidence type="ECO:0000259" key="7">
    <source>
        <dbReference type="PROSITE" id="PS50017"/>
    </source>
</evidence>
<evidence type="ECO:0000256" key="6">
    <source>
        <dbReference type="SAM" id="MobiDB-lite"/>
    </source>
</evidence>
<dbReference type="GO" id="GO:0002755">
    <property type="term" value="P:MyD88-dependent toll-like receptor signaling pathway"/>
    <property type="evidence" value="ECO:0007669"/>
    <property type="project" value="InterPro"/>
</dbReference>
<dbReference type="GO" id="GO:0070976">
    <property type="term" value="F:TIR domain binding"/>
    <property type="evidence" value="ECO:0007669"/>
    <property type="project" value="InterPro"/>
</dbReference>
<evidence type="ECO:0000256" key="4">
    <source>
        <dbReference type="ARBA" id="ARBA00022859"/>
    </source>
</evidence>
<dbReference type="EMBL" id="MF326516">
    <property type="protein sequence ID" value="AVP74317.1"/>
    <property type="molecule type" value="mRNA"/>
</dbReference>
<dbReference type="PROSITE" id="PS50104">
    <property type="entry name" value="TIR"/>
    <property type="match status" value="1"/>
</dbReference>
<dbReference type="Gene3D" id="1.10.533.10">
    <property type="entry name" value="Death Domain, Fas"/>
    <property type="match status" value="1"/>
</dbReference>
<dbReference type="InterPro" id="IPR011029">
    <property type="entry name" value="DEATH-like_dom_sf"/>
</dbReference>
<name>A0A2R3SK25_ARGIR</name>
<dbReference type="SMART" id="SM00005">
    <property type="entry name" value="DEATH"/>
    <property type="match status" value="1"/>
</dbReference>
<comment type="subcellular location">
    <subcellularLocation>
        <location evidence="1">Cytoplasm</location>
    </subcellularLocation>
</comment>
<feature type="domain" description="Death" evidence="7">
    <location>
        <begin position="53"/>
        <end position="118"/>
    </location>
</feature>
<organism evidence="9">
    <name type="scientific">Argopecten irradians</name>
    <name type="common">Bay scallop</name>
    <name type="synonym">Aequipecten irradians</name>
    <dbReference type="NCBI Taxonomy" id="31199"/>
    <lineage>
        <taxon>Eukaryota</taxon>
        <taxon>Metazoa</taxon>
        <taxon>Spiralia</taxon>
        <taxon>Lophotrochozoa</taxon>
        <taxon>Mollusca</taxon>
        <taxon>Bivalvia</taxon>
        <taxon>Autobranchia</taxon>
        <taxon>Pteriomorphia</taxon>
        <taxon>Pectinida</taxon>
        <taxon>Pectinoidea</taxon>
        <taxon>Pectinidae</taxon>
        <taxon>Argopecten</taxon>
    </lineage>
</organism>
<reference evidence="9" key="1">
    <citation type="submission" date="2017-06" db="EMBL/GenBank/DDBJ databases">
        <title>MyD88-dependent Toll-like receptor signaling pathway in Argopecten irradians.</title>
        <authorList>
            <person name="Wang M.Q."/>
        </authorList>
    </citation>
    <scope>NUCLEOTIDE SEQUENCE</scope>
</reference>
<dbReference type="PANTHER" id="PTHR15079:SF3">
    <property type="entry name" value="MYELOID DIFFERENTIATION PRIMARY RESPONSE PROTEIN MYD88"/>
    <property type="match status" value="1"/>
</dbReference>
<accession>A0A2R3SK25</accession>
<dbReference type="InterPro" id="IPR017281">
    <property type="entry name" value="Myelin_different_resp_MyD88"/>
</dbReference>
<dbReference type="InterPro" id="IPR000488">
    <property type="entry name" value="Death_dom"/>
</dbReference>
<evidence type="ECO:0000256" key="2">
    <source>
        <dbReference type="ARBA" id="ARBA00022490"/>
    </source>
</evidence>
<keyword evidence="2" id="KW-0963">Cytoplasm</keyword>
<dbReference type="AlphaFoldDB" id="A0A2R3SK25"/>
<proteinExistence type="evidence at transcript level"/>
<evidence type="ECO:0000256" key="5">
    <source>
        <dbReference type="ARBA" id="ARBA00023198"/>
    </source>
</evidence>
<evidence type="ECO:0000313" key="9">
    <source>
        <dbReference type="EMBL" id="AVP74317.1"/>
    </source>
</evidence>
<dbReference type="GO" id="GO:0045087">
    <property type="term" value="P:innate immune response"/>
    <property type="evidence" value="ECO:0007669"/>
    <property type="project" value="UniProtKB-KW"/>
</dbReference>
<dbReference type="InterPro" id="IPR000157">
    <property type="entry name" value="TIR_dom"/>
</dbReference>
<dbReference type="GO" id="GO:0005737">
    <property type="term" value="C:cytoplasm"/>
    <property type="evidence" value="ECO:0007669"/>
    <property type="project" value="UniProtKB-SubCell"/>
</dbReference>
<dbReference type="PROSITE" id="PS50017">
    <property type="entry name" value="DEATH_DOMAIN"/>
    <property type="match status" value="1"/>
</dbReference>
<dbReference type="CDD" id="cd08312">
    <property type="entry name" value="Death_MyD88"/>
    <property type="match status" value="1"/>
</dbReference>
<protein>
    <submittedName>
        <fullName evidence="9">Myeloid differentiation factor 88 1</fullName>
    </submittedName>
</protein>
<dbReference type="PANTHER" id="PTHR15079">
    <property type="entry name" value="MYD88"/>
    <property type="match status" value="1"/>
</dbReference>